<organism evidence="2 3">
    <name type="scientific">Hibiscus sabdariffa</name>
    <name type="common">roselle</name>
    <dbReference type="NCBI Taxonomy" id="183260"/>
    <lineage>
        <taxon>Eukaryota</taxon>
        <taxon>Viridiplantae</taxon>
        <taxon>Streptophyta</taxon>
        <taxon>Embryophyta</taxon>
        <taxon>Tracheophyta</taxon>
        <taxon>Spermatophyta</taxon>
        <taxon>Magnoliopsida</taxon>
        <taxon>eudicotyledons</taxon>
        <taxon>Gunneridae</taxon>
        <taxon>Pentapetalae</taxon>
        <taxon>rosids</taxon>
        <taxon>malvids</taxon>
        <taxon>Malvales</taxon>
        <taxon>Malvaceae</taxon>
        <taxon>Malvoideae</taxon>
        <taxon>Hibiscus</taxon>
    </lineage>
</organism>
<feature type="region of interest" description="Disordered" evidence="1">
    <location>
        <begin position="1"/>
        <end position="132"/>
    </location>
</feature>
<evidence type="ECO:0000313" key="2">
    <source>
        <dbReference type="EMBL" id="KAK8596616.1"/>
    </source>
</evidence>
<gene>
    <name evidence="2" type="ORF">V6N12_065099</name>
</gene>
<proteinExistence type="predicted"/>
<dbReference type="Proteomes" id="UP001472677">
    <property type="component" value="Unassembled WGS sequence"/>
</dbReference>
<reference evidence="2 3" key="1">
    <citation type="journal article" date="2024" name="G3 (Bethesda)">
        <title>Genome assembly of Hibiscus sabdariffa L. provides insights into metabolisms of medicinal natural products.</title>
        <authorList>
            <person name="Kim T."/>
        </authorList>
    </citation>
    <scope>NUCLEOTIDE SEQUENCE [LARGE SCALE GENOMIC DNA]</scope>
    <source>
        <strain evidence="2">TK-2024</strain>
        <tissue evidence="2">Old leaves</tissue>
    </source>
</reference>
<feature type="compositionally biased region" description="Low complexity" evidence="1">
    <location>
        <begin position="30"/>
        <end position="68"/>
    </location>
</feature>
<name>A0ABR2G7V0_9ROSI</name>
<sequence>MVRTRSQVRKNAQPPLPMYISLSNNYSHASQGSPRSDSSKPSSSHYRPQLLHQHAHQQAPQQHTQHTQRVPVQQQLPTGIAQRLSGTPVAHPNPHQPHTQQPRSTTDVTLSVTRSSRSSHRGRNSSSVGSQK</sequence>
<protein>
    <submittedName>
        <fullName evidence="2">Uncharacterized protein</fullName>
    </submittedName>
</protein>
<accession>A0ABR2G7V0</accession>
<comment type="caution">
    <text evidence="2">The sequence shown here is derived from an EMBL/GenBank/DDBJ whole genome shotgun (WGS) entry which is preliminary data.</text>
</comment>
<keyword evidence="3" id="KW-1185">Reference proteome</keyword>
<dbReference type="EMBL" id="JBBPBM010000002">
    <property type="protein sequence ID" value="KAK8596616.1"/>
    <property type="molecule type" value="Genomic_DNA"/>
</dbReference>
<evidence type="ECO:0000256" key="1">
    <source>
        <dbReference type="SAM" id="MobiDB-lite"/>
    </source>
</evidence>
<evidence type="ECO:0000313" key="3">
    <source>
        <dbReference type="Proteomes" id="UP001472677"/>
    </source>
</evidence>
<feature type="compositionally biased region" description="Low complexity" evidence="1">
    <location>
        <begin position="92"/>
        <end position="116"/>
    </location>
</feature>